<dbReference type="AlphaFoldDB" id="A0A392VNK6"/>
<dbReference type="EMBL" id="LXQA011207211">
    <property type="protein sequence ID" value="MCI88979.1"/>
    <property type="molecule type" value="Genomic_DNA"/>
</dbReference>
<name>A0A392VNK6_9FABA</name>
<evidence type="ECO:0000313" key="2">
    <source>
        <dbReference type="Proteomes" id="UP000265520"/>
    </source>
</evidence>
<accession>A0A392VNK6</accession>
<comment type="caution">
    <text evidence="1">The sequence shown here is derived from an EMBL/GenBank/DDBJ whole genome shotgun (WGS) entry which is preliminary data.</text>
</comment>
<proteinExistence type="predicted"/>
<keyword evidence="2" id="KW-1185">Reference proteome</keyword>
<dbReference type="Proteomes" id="UP000265520">
    <property type="component" value="Unassembled WGS sequence"/>
</dbReference>
<reference evidence="1 2" key="1">
    <citation type="journal article" date="2018" name="Front. Plant Sci.">
        <title>Red Clover (Trifolium pratense) and Zigzag Clover (T. medium) - A Picture of Genomic Similarities and Differences.</title>
        <authorList>
            <person name="Dluhosova J."/>
            <person name="Istvanek J."/>
            <person name="Nedelnik J."/>
            <person name="Repkova J."/>
        </authorList>
    </citation>
    <scope>NUCLEOTIDE SEQUENCE [LARGE SCALE GENOMIC DNA]</scope>
    <source>
        <strain evidence="2">cv. 10/8</strain>
        <tissue evidence="1">Leaf</tissue>
    </source>
</reference>
<sequence length="28" mass="2853">MDFGDIDFSKLNMGGGGDLDFGAAGDDD</sequence>
<organism evidence="1 2">
    <name type="scientific">Trifolium medium</name>
    <dbReference type="NCBI Taxonomy" id="97028"/>
    <lineage>
        <taxon>Eukaryota</taxon>
        <taxon>Viridiplantae</taxon>
        <taxon>Streptophyta</taxon>
        <taxon>Embryophyta</taxon>
        <taxon>Tracheophyta</taxon>
        <taxon>Spermatophyta</taxon>
        <taxon>Magnoliopsida</taxon>
        <taxon>eudicotyledons</taxon>
        <taxon>Gunneridae</taxon>
        <taxon>Pentapetalae</taxon>
        <taxon>rosids</taxon>
        <taxon>fabids</taxon>
        <taxon>Fabales</taxon>
        <taxon>Fabaceae</taxon>
        <taxon>Papilionoideae</taxon>
        <taxon>50 kb inversion clade</taxon>
        <taxon>NPAAA clade</taxon>
        <taxon>Hologalegina</taxon>
        <taxon>IRL clade</taxon>
        <taxon>Trifolieae</taxon>
        <taxon>Trifolium</taxon>
    </lineage>
</organism>
<evidence type="ECO:0000313" key="1">
    <source>
        <dbReference type="EMBL" id="MCI88979.1"/>
    </source>
</evidence>
<protein>
    <submittedName>
        <fullName evidence="1">Uncharacterized protein</fullName>
    </submittedName>
</protein>
<feature type="non-terminal residue" evidence="1">
    <location>
        <position position="28"/>
    </location>
</feature>